<keyword evidence="1" id="KW-0812">Transmembrane</keyword>
<comment type="caution">
    <text evidence="2">The sequence shown here is derived from an EMBL/GenBank/DDBJ whole genome shotgun (WGS) entry which is preliminary data.</text>
</comment>
<dbReference type="EMBL" id="BARW01004221">
    <property type="protein sequence ID" value="GAI60923.1"/>
    <property type="molecule type" value="Genomic_DNA"/>
</dbReference>
<accession>X1PYB3</accession>
<keyword evidence="1" id="KW-1133">Transmembrane helix</keyword>
<name>X1PYB3_9ZZZZ</name>
<reference evidence="2" key="1">
    <citation type="journal article" date="2014" name="Front. Microbiol.">
        <title>High frequency of phylogenetically diverse reductive dehalogenase-homologous genes in deep subseafloor sedimentary metagenomes.</title>
        <authorList>
            <person name="Kawai M."/>
            <person name="Futagami T."/>
            <person name="Toyoda A."/>
            <person name="Takaki Y."/>
            <person name="Nishi S."/>
            <person name="Hori S."/>
            <person name="Arai W."/>
            <person name="Tsubouchi T."/>
            <person name="Morono Y."/>
            <person name="Uchiyama I."/>
            <person name="Ito T."/>
            <person name="Fujiyama A."/>
            <person name="Inagaki F."/>
            <person name="Takami H."/>
        </authorList>
    </citation>
    <scope>NUCLEOTIDE SEQUENCE</scope>
    <source>
        <strain evidence="2">Expedition CK06-06</strain>
    </source>
</reference>
<proteinExistence type="predicted"/>
<evidence type="ECO:0000313" key="2">
    <source>
        <dbReference type="EMBL" id="GAI60923.1"/>
    </source>
</evidence>
<sequence>VTSFQAVSATKYIVHVNAQNPFMLAFAEAYNSEWVAKVNGKEYSSQALYGVINGFWIEETGELEITIEYKPQRMFDYGAIISGVSLAGALGLVVWDWRRRKGKGLKPEPEL</sequence>
<protein>
    <submittedName>
        <fullName evidence="2">Uncharacterized protein</fullName>
    </submittedName>
</protein>
<feature type="transmembrane region" description="Helical" evidence="1">
    <location>
        <begin position="77"/>
        <end position="97"/>
    </location>
</feature>
<evidence type="ECO:0000256" key="1">
    <source>
        <dbReference type="SAM" id="Phobius"/>
    </source>
</evidence>
<organism evidence="2">
    <name type="scientific">marine sediment metagenome</name>
    <dbReference type="NCBI Taxonomy" id="412755"/>
    <lineage>
        <taxon>unclassified sequences</taxon>
        <taxon>metagenomes</taxon>
        <taxon>ecological metagenomes</taxon>
    </lineage>
</organism>
<dbReference type="AlphaFoldDB" id="X1PYB3"/>
<keyword evidence="1" id="KW-0472">Membrane</keyword>
<gene>
    <name evidence="2" type="ORF">S12H4_10059</name>
</gene>
<feature type="non-terminal residue" evidence="2">
    <location>
        <position position="1"/>
    </location>
</feature>